<dbReference type="CDD" id="cd07182">
    <property type="entry name" value="RNase_HII_bacteria_HII_like"/>
    <property type="match status" value="1"/>
</dbReference>
<reference evidence="18 19" key="1">
    <citation type="submission" date="2008-05" db="EMBL/GenBank/DDBJ databases">
        <title>Complete sequence of Chlorobium limicola DSM 245.</title>
        <authorList>
            <consortium name="US DOE Joint Genome Institute"/>
            <person name="Lucas S."/>
            <person name="Copeland A."/>
            <person name="Lapidus A."/>
            <person name="Glavina del Rio T."/>
            <person name="Dalin E."/>
            <person name="Tice H."/>
            <person name="Bruce D."/>
            <person name="Goodwin L."/>
            <person name="Pitluck S."/>
            <person name="Schmutz J."/>
            <person name="Larimer F."/>
            <person name="Land M."/>
            <person name="Hauser L."/>
            <person name="Kyrpides N."/>
            <person name="Ovchinnikova G."/>
            <person name="Zhao F."/>
            <person name="Li T."/>
            <person name="Liu Z."/>
            <person name="Overmann J."/>
            <person name="Bryant D.A."/>
            <person name="Richardson P."/>
        </authorList>
    </citation>
    <scope>NUCLEOTIDE SEQUENCE [LARGE SCALE GENOMIC DNA]</scope>
    <source>
        <strain evidence="19">DSM 245 / NBRC 103803 / 6330</strain>
    </source>
</reference>
<dbReference type="Gene3D" id="3.30.420.10">
    <property type="entry name" value="Ribonuclease H-like superfamily/Ribonuclease H"/>
    <property type="match status" value="1"/>
</dbReference>
<dbReference type="GO" id="GO:0043137">
    <property type="term" value="P:DNA replication, removal of RNA primer"/>
    <property type="evidence" value="ECO:0007669"/>
    <property type="project" value="TreeGrafter"/>
</dbReference>
<comment type="cofactor">
    <cofactor evidence="14 15">
        <name>Mn(2+)</name>
        <dbReference type="ChEBI" id="CHEBI:29035"/>
    </cofactor>
    <cofactor evidence="14 15">
        <name>Mg(2+)</name>
        <dbReference type="ChEBI" id="CHEBI:18420"/>
    </cofactor>
    <text evidence="14 15">Manganese or magnesium. Binds 1 divalent metal ion per monomer in the absence of substrate. May bind a second metal ion after substrate binding.</text>
</comment>
<keyword evidence="13 14" id="KW-0464">Manganese</keyword>
<dbReference type="eggNOG" id="COG0164">
    <property type="taxonomic scope" value="Bacteria"/>
</dbReference>
<evidence type="ECO:0000256" key="5">
    <source>
        <dbReference type="ARBA" id="ARBA00007383"/>
    </source>
</evidence>
<evidence type="ECO:0000313" key="18">
    <source>
        <dbReference type="EMBL" id="ACD89125.1"/>
    </source>
</evidence>
<keyword evidence="12 14" id="KW-0378">Hydrolase</keyword>
<evidence type="ECO:0000259" key="17">
    <source>
        <dbReference type="PROSITE" id="PS51975"/>
    </source>
</evidence>
<dbReference type="EC" id="3.1.26.4" evidence="6 14"/>
<evidence type="ECO:0000256" key="12">
    <source>
        <dbReference type="ARBA" id="ARBA00022801"/>
    </source>
</evidence>
<dbReference type="NCBIfam" id="NF000595">
    <property type="entry name" value="PRK00015.1-3"/>
    <property type="match status" value="1"/>
</dbReference>
<dbReference type="SUPFAM" id="SSF53098">
    <property type="entry name" value="Ribonuclease H-like"/>
    <property type="match status" value="1"/>
</dbReference>
<gene>
    <name evidence="14" type="primary">rnhB</name>
    <name evidence="18" type="ordered locus">Clim_0017</name>
</gene>
<dbReference type="NCBIfam" id="NF000594">
    <property type="entry name" value="PRK00015.1-1"/>
    <property type="match status" value="1"/>
</dbReference>
<dbReference type="GO" id="GO:0006298">
    <property type="term" value="P:mismatch repair"/>
    <property type="evidence" value="ECO:0007669"/>
    <property type="project" value="TreeGrafter"/>
</dbReference>
<dbReference type="OrthoDB" id="9803420at2"/>
<evidence type="ECO:0000256" key="14">
    <source>
        <dbReference type="HAMAP-Rule" id="MF_00052"/>
    </source>
</evidence>
<evidence type="ECO:0000256" key="8">
    <source>
        <dbReference type="ARBA" id="ARBA00022490"/>
    </source>
</evidence>
<evidence type="ECO:0000256" key="2">
    <source>
        <dbReference type="ARBA" id="ARBA00001946"/>
    </source>
</evidence>
<dbReference type="GO" id="GO:0030145">
    <property type="term" value="F:manganese ion binding"/>
    <property type="evidence" value="ECO:0007669"/>
    <property type="project" value="UniProtKB-UniRule"/>
</dbReference>
<feature type="domain" description="RNase H type-2" evidence="17">
    <location>
        <begin position="108"/>
        <end position="299"/>
    </location>
</feature>
<evidence type="ECO:0000256" key="4">
    <source>
        <dbReference type="ARBA" id="ARBA00004496"/>
    </source>
</evidence>
<comment type="similarity">
    <text evidence="5 14 16">Belongs to the RNase HII family.</text>
</comment>
<evidence type="ECO:0000256" key="3">
    <source>
        <dbReference type="ARBA" id="ARBA00004065"/>
    </source>
</evidence>
<dbReference type="PANTHER" id="PTHR10954">
    <property type="entry name" value="RIBONUCLEASE H2 SUBUNIT A"/>
    <property type="match status" value="1"/>
</dbReference>
<evidence type="ECO:0000256" key="15">
    <source>
        <dbReference type="PROSITE-ProRule" id="PRU01319"/>
    </source>
</evidence>
<accession>B3EDP5</accession>
<evidence type="ECO:0000256" key="9">
    <source>
        <dbReference type="ARBA" id="ARBA00022722"/>
    </source>
</evidence>
<evidence type="ECO:0000256" key="13">
    <source>
        <dbReference type="ARBA" id="ARBA00023211"/>
    </source>
</evidence>
<comment type="cofactor">
    <cofactor evidence="2">
        <name>Mg(2+)</name>
        <dbReference type="ChEBI" id="CHEBI:18420"/>
    </cofactor>
</comment>
<dbReference type="InterPro" id="IPR022898">
    <property type="entry name" value="RNase_HII"/>
</dbReference>
<sequence>MPDCPAAVSDWLYSPGSTGRVVQSGVQKPRYKQQHEAGLQDYRPTNKIRNYTGKQQYEGRLDLRSPVYHFAADYAILRDNTATRLTETEAQRNPMNTDYEYPFWRNTELLCGIDEAGRGPLAGPVVAAAVVFPRWFTPETDRLSLLNDSKKLSPGLRTELASSIKAAALHWATALIEPETIDRINIFHATMLAMNNAVTSLSETPELLLVDGNRFRPLLPIPYETIVKGDAKVFSIAAASVLAKTCRDTIMKEYALLYPQYGFEHHFGYPTGEHIRAVAQYGRSPIHRKSFKLKQLGEK</sequence>
<keyword evidence="10 14" id="KW-0479">Metal-binding</keyword>
<dbReference type="EMBL" id="CP001097">
    <property type="protein sequence ID" value="ACD89125.1"/>
    <property type="molecule type" value="Genomic_DNA"/>
</dbReference>
<protein>
    <recommendedName>
        <fullName evidence="7 14">Ribonuclease HII</fullName>
        <shortName evidence="14">RNase HII</shortName>
        <ecNumber evidence="6 14">3.1.26.4</ecNumber>
    </recommendedName>
</protein>
<dbReference type="InterPro" id="IPR024567">
    <property type="entry name" value="RNase_HII/HIII_dom"/>
</dbReference>
<name>B3EDP5_CHLL2</name>
<dbReference type="GO" id="GO:0003723">
    <property type="term" value="F:RNA binding"/>
    <property type="evidence" value="ECO:0007669"/>
    <property type="project" value="UniProtKB-UniRule"/>
</dbReference>
<dbReference type="PANTHER" id="PTHR10954:SF18">
    <property type="entry name" value="RIBONUCLEASE HII"/>
    <property type="match status" value="1"/>
</dbReference>
<keyword evidence="9 14" id="KW-0540">Nuclease</keyword>
<dbReference type="InterPro" id="IPR036397">
    <property type="entry name" value="RNaseH_sf"/>
</dbReference>
<dbReference type="Pfam" id="PF01351">
    <property type="entry name" value="RNase_HII"/>
    <property type="match status" value="1"/>
</dbReference>
<evidence type="ECO:0000256" key="1">
    <source>
        <dbReference type="ARBA" id="ARBA00000077"/>
    </source>
</evidence>
<evidence type="ECO:0000256" key="11">
    <source>
        <dbReference type="ARBA" id="ARBA00022759"/>
    </source>
</evidence>
<dbReference type="HAMAP" id="MF_00052_B">
    <property type="entry name" value="RNase_HII_B"/>
    <property type="match status" value="1"/>
</dbReference>
<comment type="function">
    <text evidence="3 14 16">Endonuclease that specifically degrades the RNA of RNA-DNA hybrids.</text>
</comment>
<dbReference type="GO" id="GO:0005737">
    <property type="term" value="C:cytoplasm"/>
    <property type="evidence" value="ECO:0007669"/>
    <property type="project" value="UniProtKB-SubCell"/>
</dbReference>
<dbReference type="InterPro" id="IPR001352">
    <property type="entry name" value="RNase_HII/HIII"/>
</dbReference>
<dbReference type="HOGENOM" id="CLU_036532_2_1_10"/>
<keyword evidence="8 14" id="KW-0963">Cytoplasm</keyword>
<dbReference type="Proteomes" id="UP000008841">
    <property type="component" value="Chromosome"/>
</dbReference>
<evidence type="ECO:0000256" key="10">
    <source>
        <dbReference type="ARBA" id="ARBA00022723"/>
    </source>
</evidence>
<dbReference type="GO" id="GO:0032299">
    <property type="term" value="C:ribonuclease H2 complex"/>
    <property type="evidence" value="ECO:0007669"/>
    <property type="project" value="TreeGrafter"/>
</dbReference>
<dbReference type="STRING" id="290315.Clim_0017"/>
<comment type="subcellular location">
    <subcellularLocation>
        <location evidence="4 14">Cytoplasm</location>
    </subcellularLocation>
</comment>
<dbReference type="AlphaFoldDB" id="B3EDP5"/>
<dbReference type="InterPro" id="IPR012337">
    <property type="entry name" value="RNaseH-like_sf"/>
</dbReference>
<evidence type="ECO:0000256" key="16">
    <source>
        <dbReference type="RuleBase" id="RU003515"/>
    </source>
</evidence>
<evidence type="ECO:0000313" key="19">
    <source>
        <dbReference type="Proteomes" id="UP000008841"/>
    </source>
</evidence>
<evidence type="ECO:0000256" key="6">
    <source>
        <dbReference type="ARBA" id="ARBA00012180"/>
    </source>
</evidence>
<proteinExistence type="inferred from homology"/>
<feature type="binding site" evidence="14 15">
    <location>
        <position position="114"/>
    </location>
    <ligand>
        <name>a divalent metal cation</name>
        <dbReference type="ChEBI" id="CHEBI:60240"/>
    </ligand>
</feature>
<feature type="binding site" evidence="14 15">
    <location>
        <position position="115"/>
    </location>
    <ligand>
        <name>a divalent metal cation</name>
        <dbReference type="ChEBI" id="CHEBI:60240"/>
    </ligand>
</feature>
<dbReference type="GO" id="GO:0004523">
    <property type="term" value="F:RNA-DNA hybrid ribonuclease activity"/>
    <property type="evidence" value="ECO:0007669"/>
    <property type="project" value="UniProtKB-UniRule"/>
</dbReference>
<keyword evidence="11 14" id="KW-0255">Endonuclease</keyword>
<dbReference type="PROSITE" id="PS51975">
    <property type="entry name" value="RNASE_H_2"/>
    <property type="match status" value="1"/>
</dbReference>
<feature type="binding site" evidence="14 15">
    <location>
        <position position="211"/>
    </location>
    <ligand>
        <name>a divalent metal cation</name>
        <dbReference type="ChEBI" id="CHEBI:60240"/>
    </ligand>
</feature>
<comment type="catalytic activity">
    <reaction evidence="1 14 15 16">
        <text>Endonucleolytic cleavage to 5'-phosphomonoester.</text>
        <dbReference type="EC" id="3.1.26.4"/>
    </reaction>
</comment>
<dbReference type="KEGG" id="cli:Clim_0017"/>
<evidence type="ECO:0000256" key="7">
    <source>
        <dbReference type="ARBA" id="ARBA00019179"/>
    </source>
</evidence>
<organism evidence="18 19">
    <name type="scientific">Chlorobium limicola (strain DSM 245 / NBRC 103803 / 6330)</name>
    <dbReference type="NCBI Taxonomy" id="290315"/>
    <lineage>
        <taxon>Bacteria</taxon>
        <taxon>Pseudomonadati</taxon>
        <taxon>Chlorobiota</taxon>
        <taxon>Chlorobiia</taxon>
        <taxon>Chlorobiales</taxon>
        <taxon>Chlorobiaceae</taxon>
        <taxon>Chlorobium/Pelodictyon group</taxon>
        <taxon>Chlorobium</taxon>
    </lineage>
</organism>